<feature type="domain" description="PPIase FKBP-type" evidence="7">
    <location>
        <begin position="160"/>
        <end position="256"/>
    </location>
</feature>
<feature type="compositionally biased region" description="Basic residues" evidence="6">
    <location>
        <begin position="73"/>
        <end position="83"/>
    </location>
</feature>
<evidence type="ECO:0000256" key="1">
    <source>
        <dbReference type="ARBA" id="ARBA00000971"/>
    </source>
</evidence>
<dbReference type="PANTHER" id="PTHR43811">
    <property type="entry name" value="FKBP-TYPE PEPTIDYL-PROLYL CIS-TRANS ISOMERASE FKPA"/>
    <property type="match status" value="1"/>
</dbReference>
<dbReference type="InterPro" id="IPR046357">
    <property type="entry name" value="PPIase_dom_sf"/>
</dbReference>
<dbReference type="Pfam" id="PF00254">
    <property type="entry name" value="FKBP_C"/>
    <property type="match status" value="1"/>
</dbReference>
<dbReference type="Proteomes" id="UP000198341">
    <property type="component" value="Chromosome 8"/>
</dbReference>
<evidence type="ECO:0000259" key="7">
    <source>
        <dbReference type="PROSITE" id="PS50059"/>
    </source>
</evidence>
<evidence type="ECO:0000256" key="5">
    <source>
        <dbReference type="PROSITE-ProRule" id="PRU00277"/>
    </source>
</evidence>
<accession>K8EHP7</accession>
<sequence>MRSSILRSSLSFSFSSAADTTSRRRERERGGRRRTRTAPKALFCRRRSFSFSSRSGGDDDENENENENDDVKKKKKKTKSKTKSQKEEEKGIWKSERKRREMLLTTTLTIRSGVGTTIQTIQTIQTRAAFALEDFAKREEEKGVSCVDVKEGGKGQLEENDVVSVNYTLYLSDEDGTRGSKIDSAKFFVFGVGTGEVIEGFDAGLLGGDGVGPMRIGGVREVLIPPALAYGAKEVGGGRIPANSYLKFVVELVQIK</sequence>
<proteinExistence type="predicted"/>
<feature type="compositionally biased region" description="Basic residues" evidence="6">
    <location>
        <begin position="30"/>
        <end position="48"/>
    </location>
</feature>
<dbReference type="OrthoDB" id="1902587at2759"/>
<dbReference type="PROSITE" id="PS50059">
    <property type="entry name" value="FKBP_PPIASE"/>
    <property type="match status" value="1"/>
</dbReference>
<dbReference type="Gene3D" id="3.10.50.40">
    <property type="match status" value="1"/>
</dbReference>
<evidence type="ECO:0000256" key="4">
    <source>
        <dbReference type="ARBA" id="ARBA00023235"/>
    </source>
</evidence>
<dbReference type="GeneID" id="19014380"/>
<reference evidence="8 9" key="1">
    <citation type="submission" date="2011-10" db="EMBL/GenBank/DDBJ databases">
        <authorList>
            <person name="Genoscope - CEA"/>
        </authorList>
    </citation>
    <scope>NUCLEOTIDE SEQUENCE [LARGE SCALE GENOMIC DNA]</scope>
    <source>
        <strain evidence="8 9">RCC 1105</strain>
    </source>
</reference>
<dbReference type="eggNOG" id="KOG0552">
    <property type="taxonomic scope" value="Eukaryota"/>
</dbReference>
<dbReference type="EMBL" id="FO082271">
    <property type="protein sequence ID" value="CCO17546.1"/>
    <property type="molecule type" value="Genomic_DNA"/>
</dbReference>
<evidence type="ECO:0000313" key="9">
    <source>
        <dbReference type="Proteomes" id="UP000198341"/>
    </source>
</evidence>
<dbReference type="STRING" id="41875.K8EHP7"/>
<dbReference type="InterPro" id="IPR001179">
    <property type="entry name" value="PPIase_FKBP_dom"/>
</dbReference>
<feature type="region of interest" description="Disordered" evidence="6">
    <location>
        <begin position="1"/>
        <end position="94"/>
    </location>
</feature>
<feature type="compositionally biased region" description="Low complexity" evidence="6">
    <location>
        <begin position="1"/>
        <end position="20"/>
    </location>
</feature>
<keyword evidence="9" id="KW-1185">Reference proteome</keyword>
<evidence type="ECO:0000256" key="3">
    <source>
        <dbReference type="ARBA" id="ARBA00023110"/>
    </source>
</evidence>
<dbReference type="AlphaFoldDB" id="K8EHP7"/>
<dbReference type="EC" id="5.2.1.8" evidence="2 5"/>
<feature type="compositionally biased region" description="Acidic residues" evidence="6">
    <location>
        <begin position="58"/>
        <end position="68"/>
    </location>
</feature>
<name>K8EHP7_9CHLO</name>
<protein>
    <recommendedName>
        <fullName evidence="2 5">peptidylprolyl isomerase</fullName>
        <ecNumber evidence="2 5">5.2.1.8</ecNumber>
    </recommendedName>
</protein>
<evidence type="ECO:0000256" key="2">
    <source>
        <dbReference type="ARBA" id="ARBA00013194"/>
    </source>
</evidence>
<keyword evidence="4 5" id="KW-0413">Isomerase</keyword>
<dbReference type="PANTHER" id="PTHR43811:SF19">
    <property type="entry name" value="39 KDA FK506-BINDING NUCLEAR PROTEIN"/>
    <property type="match status" value="1"/>
</dbReference>
<evidence type="ECO:0000256" key="6">
    <source>
        <dbReference type="SAM" id="MobiDB-lite"/>
    </source>
</evidence>
<evidence type="ECO:0000313" key="8">
    <source>
        <dbReference type="EMBL" id="CCO17546.1"/>
    </source>
</evidence>
<gene>
    <name evidence="8" type="ORF">Bathy08g04010</name>
</gene>
<feature type="compositionally biased region" description="Basic and acidic residues" evidence="6">
    <location>
        <begin position="84"/>
        <end position="94"/>
    </location>
</feature>
<dbReference type="KEGG" id="bpg:Bathy08g04010"/>
<dbReference type="RefSeq" id="XP_007511425.1">
    <property type="nucleotide sequence ID" value="XM_007511363.1"/>
</dbReference>
<dbReference type="SUPFAM" id="SSF54534">
    <property type="entry name" value="FKBP-like"/>
    <property type="match status" value="1"/>
</dbReference>
<organism evidence="8 9">
    <name type="scientific">Bathycoccus prasinos</name>
    <dbReference type="NCBI Taxonomy" id="41875"/>
    <lineage>
        <taxon>Eukaryota</taxon>
        <taxon>Viridiplantae</taxon>
        <taxon>Chlorophyta</taxon>
        <taxon>Mamiellophyceae</taxon>
        <taxon>Mamiellales</taxon>
        <taxon>Bathycoccaceae</taxon>
        <taxon>Bathycoccus</taxon>
    </lineage>
</organism>
<keyword evidence="3 5" id="KW-0697">Rotamase</keyword>
<dbReference type="GO" id="GO:0003755">
    <property type="term" value="F:peptidyl-prolyl cis-trans isomerase activity"/>
    <property type="evidence" value="ECO:0007669"/>
    <property type="project" value="UniProtKB-KW"/>
</dbReference>
<comment type="catalytic activity">
    <reaction evidence="1 5">
        <text>[protein]-peptidylproline (omega=180) = [protein]-peptidylproline (omega=0)</text>
        <dbReference type="Rhea" id="RHEA:16237"/>
        <dbReference type="Rhea" id="RHEA-COMP:10747"/>
        <dbReference type="Rhea" id="RHEA-COMP:10748"/>
        <dbReference type="ChEBI" id="CHEBI:83833"/>
        <dbReference type="ChEBI" id="CHEBI:83834"/>
        <dbReference type="EC" id="5.2.1.8"/>
    </reaction>
</comment>